<dbReference type="GO" id="GO:0005829">
    <property type="term" value="C:cytosol"/>
    <property type="evidence" value="ECO:0007669"/>
    <property type="project" value="TreeGrafter"/>
</dbReference>
<dbReference type="RefSeq" id="WP_021618056.1">
    <property type="nucleotide sequence ID" value="NZ_KE952644.1"/>
</dbReference>
<dbReference type="PANTHER" id="PTHR11735:SF11">
    <property type="entry name" value="TRNA THREONYLCARBAMOYLADENOSINE BIOSYNTHESIS PROTEIN TSAB"/>
    <property type="match status" value="1"/>
</dbReference>
<dbReference type="NCBIfam" id="TIGR03725">
    <property type="entry name" value="T6A_YeaZ"/>
    <property type="match status" value="1"/>
</dbReference>
<reference evidence="3 4" key="1">
    <citation type="submission" date="2013-08" db="EMBL/GenBank/DDBJ databases">
        <authorList>
            <person name="Weinstock G."/>
            <person name="Sodergren E."/>
            <person name="Wylie T."/>
            <person name="Fulton L."/>
            <person name="Fulton R."/>
            <person name="Fronick C."/>
            <person name="O'Laughlin M."/>
            <person name="Godfrey J."/>
            <person name="Miner T."/>
            <person name="Herter B."/>
            <person name="Appelbaum E."/>
            <person name="Cordes M."/>
            <person name="Lek S."/>
            <person name="Wollam A."/>
            <person name="Pepin K.H."/>
            <person name="Palsikar V.B."/>
            <person name="Mitreva M."/>
            <person name="Wilson R.K."/>
        </authorList>
    </citation>
    <scope>NUCLEOTIDE SEQUENCE [LARGE SCALE GENOMIC DNA]</scope>
    <source>
        <strain evidence="3 4">F0580</strain>
    </source>
</reference>
<dbReference type="Gene3D" id="3.30.420.40">
    <property type="match status" value="1"/>
</dbReference>
<organism evidence="3 4">
    <name type="scientific">Alloscardovia omnicolens F0580</name>
    <dbReference type="NCBI Taxonomy" id="1321816"/>
    <lineage>
        <taxon>Bacteria</taxon>
        <taxon>Bacillati</taxon>
        <taxon>Actinomycetota</taxon>
        <taxon>Actinomycetes</taxon>
        <taxon>Bifidobacteriales</taxon>
        <taxon>Bifidobacteriaceae</taxon>
        <taxon>Alloscardovia</taxon>
    </lineage>
</organism>
<evidence type="ECO:0000256" key="1">
    <source>
        <dbReference type="SAM" id="MobiDB-lite"/>
    </source>
</evidence>
<dbReference type="GO" id="GO:0002949">
    <property type="term" value="P:tRNA threonylcarbamoyladenosine modification"/>
    <property type="evidence" value="ECO:0007669"/>
    <property type="project" value="InterPro"/>
</dbReference>
<evidence type="ECO:0000259" key="2">
    <source>
        <dbReference type="Pfam" id="PF00814"/>
    </source>
</evidence>
<evidence type="ECO:0000313" key="4">
    <source>
        <dbReference type="Proteomes" id="UP000016519"/>
    </source>
</evidence>
<dbReference type="EMBL" id="AWSI01000024">
    <property type="protein sequence ID" value="ERH30729.1"/>
    <property type="molecule type" value="Genomic_DNA"/>
</dbReference>
<keyword evidence="4" id="KW-1185">Reference proteome</keyword>
<dbReference type="InterPro" id="IPR000905">
    <property type="entry name" value="Gcp-like_dom"/>
</dbReference>
<dbReference type="SUPFAM" id="SSF53067">
    <property type="entry name" value="Actin-like ATPase domain"/>
    <property type="match status" value="1"/>
</dbReference>
<dbReference type="PATRIC" id="fig|1321816.3.peg.821"/>
<accession>U1RAX4</accession>
<feature type="compositionally biased region" description="Polar residues" evidence="1">
    <location>
        <begin position="336"/>
        <end position="353"/>
    </location>
</feature>
<dbReference type="AlphaFoldDB" id="U1RAX4"/>
<protein>
    <submittedName>
        <fullName evidence="3">Universal bacterial protein YeaZ</fullName>
    </submittedName>
</protein>
<comment type="caution">
    <text evidence="3">The sequence shown here is derived from an EMBL/GenBank/DDBJ whole genome shotgun (WGS) entry which is preliminary data.</text>
</comment>
<gene>
    <name evidence="3" type="ORF">HMPREF9244_00926</name>
</gene>
<name>U1RAX4_9BIFI</name>
<dbReference type="Proteomes" id="UP000016519">
    <property type="component" value="Unassembled WGS sequence"/>
</dbReference>
<proteinExistence type="predicted"/>
<feature type="domain" description="Gcp-like" evidence="2">
    <location>
        <begin position="54"/>
        <end position="128"/>
    </location>
</feature>
<sequence>MTYISVNHMAQALHLAFDVDIIASLYDKPTLVIDTSFGSTVGVVGHAPLYEADSRSHVELLQPHIASVVEESGLKPADIQRVVVGTGPAPFTGLRAGIVAARAFALATGAQLVGMNVLEAQSTWNRLEIANMGQYYTDSAYPNSAYPNSTAAQTYHFTLAVNDARRKQLYYALYGQGGEEILAMNIASATDIAQGVREVLGKFGFVQGDSARSVDTAGADGFGADSASGLSGGASSVAGAGGSYVVDIIGHGAMRYESAWADLPVGEVREESVLHDAGAAGLAIFASCALMREFQGKDVSTDPLYLRRPDVTIPAPNKHILGQTSISLRVGGQVENHAQTQNPEKQNVKTQVGGQVGDSGERKG</sequence>
<dbReference type="PANTHER" id="PTHR11735">
    <property type="entry name" value="TRNA N6-ADENOSINE THREONYLCARBAMOYLTRANSFERASE"/>
    <property type="match status" value="1"/>
</dbReference>
<feature type="region of interest" description="Disordered" evidence="1">
    <location>
        <begin position="336"/>
        <end position="364"/>
    </location>
</feature>
<dbReference type="HOGENOM" id="CLU_064886_3_3_11"/>
<dbReference type="InterPro" id="IPR043129">
    <property type="entry name" value="ATPase_NBD"/>
</dbReference>
<dbReference type="STRING" id="419015.HMPREF3214_00613"/>
<evidence type="ECO:0000313" key="3">
    <source>
        <dbReference type="EMBL" id="ERH30729.1"/>
    </source>
</evidence>
<dbReference type="InterPro" id="IPR022496">
    <property type="entry name" value="T6A_TsaB"/>
</dbReference>
<dbReference type="Pfam" id="PF00814">
    <property type="entry name" value="TsaD"/>
    <property type="match status" value="1"/>
</dbReference>